<protein>
    <submittedName>
        <fullName evidence="2">Uncharacterized protein</fullName>
    </submittedName>
</protein>
<evidence type="ECO:0000256" key="1">
    <source>
        <dbReference type="SAM" id="MobiDB-lite"/>
    </source>
</evidence>
<feature type="region of interest" description="Disordered" evidence="1">
    <location>
        <begin position="1"/>
        <end position="57"/>
    </location>
</feature>
<feature type="region of interest" description="Disordered" evidence="1">
    <location>
        <begin position="193"/>
        <end position="212"/>
    </location>
</feature>
<evidence type="ECO:0000313" key="3">
    <source>
        <dbReference type="Proteomes" id="UP000011115"/>
    </source>
</evidence>
<keyword evidence="3" id="KW-1185">Reference proteome</keyword>
<dbReference type="AlphaFoldDB" id="M1DMA7"/>
<reference evidence="3" key="1">
    <citation type="journal article" date="2011" name="Nature">
        <title>Genome sequence and analysis of the tuber crop potato.</title>
        <authorList>
            <consortium name="The Potato Genome Sequencing Consortium"/>
        </authorList>
    </citation>
    <scope>NUCLEOTIDE SEQUENCE [LARGE SCALE GENOMIC DNA]</scope>
    <source>
        <strain evidence="3">cv. DM1-3 516 R44</strain>
    </source>
</reference>
<feature type="compositionally biased region" description="Polar residues" evidence="1">
    <location>
        <begin position="193"/>
        <end position="209"/>
    </location>
</feature>
<feature type="compositionally biased region" description="Low complexity" evidence="1">
    <location>
        <begin position="43"/>
        <end position="55"/>
    </location>
</feature>
<dbReference type="PANTHER" id="PTHR32108">
    <property type="entry name" value="DNA-DIRECTED RNA POLYMERASE SUBUNIT ALPHA"/>
    <property type="match status" value="1"/>
</dbReference>
<sequence length="313" mass="34994">MRAEMDKTRDLTNLAIVANTPTLDNRRPTLNFPTSDPTSDHFPNNSSTSTNPKSPIIDLTTLNPHHASSSHQKLPTLQNPNTNIFQNFPSVHQTPTQIVQNPPTTQPIPQKTACHNSISPESYPQFTTHFELDDCEKKEKEWKVIKGKDLIDQIIVTLQAVISNANGNSLLNRGGFVINMIDPKFQAPPRQNTLNYRQMPSPQQGSYDSPRSCLEKKPARNFTPLIESWTKLFEQLSAAGIIHPVKPKPVLKILPSRLKDLINQKVVRTVVPSVNSNPLLNYGGATINMIETEDEWCMVKAIVPIGLTTSRKL</sequence>
<reference evidence="2" key="2">
    <citation type="submission" date="2015-06" db="UniProtKB">
        <authorList>
            <consortium name="EnsemblPlants"/>
        </authorList>
    </citation>
    <scope>IDENTIFICATION</scope>
    <source>
        <strain evidence="2">DM1-3 516 R44</strain>
    </source>
</reference>
<name>M1DMA7_SOLTU</name>
<dbReference type="HOGENOM" id="CLU_889668_0_0_1"/>
<dbReference type="EnsemblPlants" id="PGSC0003DMT400091302">
    <property type="protein sequence ID" value="PGSC0003DMT400091302"/>
    <property type="gene ID" value="PGSC0003DMG400040873"/>
</dbReference>
<dbReference type="Proteomes" id="UP000011115">
    <property type="component" value="Unassembled WGS sequence"/>
</dbReference>
<feature type="compositionally biased region" description="Basic and acidic residues" evidence="1">
    <location>
        <begin position="1"/>
        <end position="10"/>
    </location>
</feature>
<dbReference type="Gramene" id="PGSC0003DMT400091302">
    <property type="protein sequence ID" value="PGSC0003DMT400091302"/>
    <property type="gene ID" value="PGSC0003DMG400040873"/>
</dbReference>
<dbReference type="InParanoid" id="M1DMA7"/>
<accession>M1DMA7</accession>
<organism evidence="2 3">
    <name type="scientific">Solanum tuberosum</name>
    <name type="common">Potato</name>
    <dbReference type="NCBI Taxonomy" id="4113"/>
    <lineage>
        <taxon>Eukaryota</taxon>
        <taxon>Viridiplantae</taxon>
        <taxon>Streptophyta</taxon>
        <taxon>Embryophyta</taxon>
        <taxon>Tracheophyta</taxon>
        <taxon>Spermatophyta</taxon>
        <taxon>Magnoliopsida</taxon>
        <taxon>eudicotyledons</taxon>
        <taxon>Gunneridae</taxon>
        <taxon>Pentapetalae</taxon>
        <taxon>asterids</taxon>
        <taxon>lamiids</taxon>
        <taxon>Solanales</taxon>
        <taxon>Solanaceae</taxon>
        <taxon>Solanoideae</taxon>
        <taxon>Solaneae</taxon>
        <taxon>Solanum</taxon>
    </lineage>
</organism>
<dbReference type="PANTHER" id="PTHR32108:SF6">
    <property type="entry name" value="GAG-PRO"/>
    <property type="match status" value="1"/>
</dbReference>
<dbReference type="PaxDb" id="4113-PGSC0003DMT400091302"/>
<proteinExistence type="predicted"/>
<evidence type="ECO:0000313" key="2">
    <source>
        <dbReference type="EnsemblPlants" id="PGSC0003DMT400091302"/>
    </source>
</evidence>